<dbReference type="Proteomes" id="UP001163223">
    <property type="component" value="Chromosome"/>
</dbReference>
<evidence type="ECO:0000313" key="1">
    <source>
        <dbReference type="EMBL" id="WAJ26176.1"/>
    </source>
</evidence>
<organism evidence="1 2">
    <name type="scientific">Antarcticirhabdus aurantiaca</name>
    <dbReference type="NCBI Taxonomy" id="2606717"/>
    <lineage>
        <taxon>Bacteria</taxon>
        <taxon>Pseudomonadati</taxon>
        <taxon>Pseudomonadota</taxon>
        <taxon>Alphaproteobacteria</taxon>
        <taxon>Hyphomicrobiales</taxon>
        <taxon>Aurantimonadaceae</taxon>
        <taxon>Antarcticirhabdus</taxon>
    </lineage>
</organism>
<reference evidence="1" key="1">
    <citation type="submission" date="2022-11" db="EMBL/GenBank/DDBJ databases">
        <title>beta-Carotene-producing bacterium, Jeongeuplla avenae sp. nov., alleviates the salt stress of Arabidopsis seedlings.</title>
        <authorList>
            <person name="Jiang L."/>
            <person name="Lee J."/>
        </authorList>
    </citation>
    <scope>NUCLEOTIDE SEQUENCE</scope>
    <source>
        <strain evidence="1">DY_R2A_6</strain>
    </source>
</reference>
<proteinExistence type="predicted"/>
<gene>
    <name evidence="1" type="ORF">OXU80_14775</name>
</gene>
<name>A0ACD4NHB3_9HYPH</name>
<accession>A0ACD4NHB3</accession>
<dbReference type="EMBL" id="CP113520">
    <property type="protein sequence ID" value="WAJ26176.1"/>
    <property type="molecule type" value="Genomic_DNA"/>
</dbReference>
<keyword evidence="2" id="KW-1185">Reference proteome</keyword>
<protein>
    <submittedName>
        <fullName evidence="1">DUF1311 domain-containing protein</fullName>
    </submittedName>
</protein>
<sequence length="169" mass="18143">MNARLCRLAAALALATVAFAPLAQADEKQDLKTLRACLGEKSEDENACIDVVANPCVEEPDGSTTVGITECLSREEAAWDVLLNERYEAQVKSAKAMDAELKGNAATENATSVLKSLKTAQRAWIAYRDAECERRWANYQGGTIASNIAAACTRDMTANRAIDFAPDAG</sequence>
<evidence type="ECO:0000313" key="2">
    <source>
        <dbReference type="Proteomes" id="UP001163223"/>
    </source>
</evidence>